<accession>A0A2H5XCY4</accession>
<feature type="domain" description="Glycosyl hydrolase family 13 catalytic" evidence="3">
    <location>
        <begin position="132"/>
        <end position="523"/>
    </location>
</feature>
<protein>
    <submittedName>
        <fullName evidence="4">Beta/alpha-amylase</fullName>
    </submittedName>
</protein>
<dbReference type="Pfam" id="PF00128">
    <property type="entry name" value="Alpha-amylase"/>
    <property type="match status" value="1"/>
</dbReference>
<dbReference type="InterPro" id="IPR015171">
    <property type="entry name" value="Cyc-maltodext_N"/>
</dbReference>
<proteinExistence type="predicted"/>
<gene>
    <name evidence="4" type="ORF">HRbin17_01557</name>
</gene>
<dbReference type="GO" id="GO:0005975">
    <property type="term" value="P:carbohydrate metabolic process"/>
    <property type="evidence" value="ECO:0007669"/>
    <property type="project" value="InterPro"/>
</dbReference>
<reference evidence="5" key="1">
    <citation type="submission" date="2017-09" db="EMBL/GenBank/DDBJ databases">
        <title>Metaegenomics of thermophilic ammonia-oxidizing enrichment culture.</title>
        <authorList>
            <person name="Kato S."/>
            <person name="Suzuki K."/>
        </authorList>
    </citation>
    <scope>NUCLEOTIDE SEQUENCE [LARGE SCALE GENOMIC DNA]</scope>
</reference>
<dbReference type="Gene3D" id="2.60.40.1180">
    <property type="entry name" value="Golgi alpha-mannosidase II"/>
    <property type="match status" value="1"/>
</dbReference>
<name>A0A2H5XCY4_9BACT</name>
<dbReference type="Gene3D" id="2.60.40.10">
    <property type="entry name" value="Immunoglobulins"/>
    <property type="match status" value="1"/>
</dbReference>
<dbReference type="SUPFAM" id="SSF51011">
    <property type="entry name" value="Glycosyl hydrolase domain"/>
    <property type="match status" value="1"/>
</dbReference>
<dbReference type="Pfam" id="PF09087">
    <property type="entry name" value="Cyc-maltodext_N"/>
    <property type="match status" value="1"/>
</dbReference>
<keyword evidence="1" id="KW-0378">Hydrolase</keyword>
<evidence type="ECO:0000256" key="2">
    <source>
        <dbReference type="ARBA" id="ARBA00023295"/>
    </source>
</evidence>
<dbReference type="Gene3D" id="3.20.20.80">
    <property type="entry name" value="Glycosidases"/>
    <property type="match status" value="1"/>
</dbReference>
<dbReference type="EMBL" id="BEHT01000019">
    <property type="protein sequence ID" value="GBC99036.1"/>
    <property type="molecule type" value="Genomic_DNA"/>
</dbReference>
<dbReference type="InterPro" id="IPR017853">
    <property type="entry name" value="GH"/>
</dbReference>
<dbReference type="SUPFAM" id="SSF51445">
    <property type="entry name" value="(Trans)glycosidases"/>
    <property type="match status" value="1"/>
</dbReference>
<evidence type="ECO:0000256" key="1">
    <source>
        <dbReference type="ARBA" id="ARBA00022801"/>
    </source>
</evidence>
<dbReference type="InterPro" id="IPR013780">
    <property type="entry name" value="Glyco_hydro_b"/>
</dbReference>
<dbReference type="PANTHER" id="PTHR10357">
    <property type="entry name" value="ALPHA-AMYLASE FAMILY MEMBER"/>
    <property type="match status" value="1"/>
</dbReference>
<dbReference type="SMART" id="SM00642">
    <property type="entry name" value="Aamy"/>
    <property type="match status" value="1"/>
</dbReference>
<sequence>MGVVWCVAAVLVLSGWEWLAASVPPTVTKVEPPDWWVPSARQSVLLLCYGQGLQRAQVVATAPTLTVTQVRPSADGAYLFVRVRLAPTATPRSVRLLVRTPNGETTVPFALRPRPAAPMLGKGLPNNAVIYLLMPDRFCNGDPANDDPKGLGTCDRRNLRAYHGGDLDGLRRQLPYLRALGVTALWLTPVYDNDDASPDEYHGYHPVDFFAVDEHLGTLETYRAFVRDAHRWGMRVVQDHVLNHCGPKHVWVRRPPTPRWFHPKAPADYRLRWLLFPEAPSAFKRRITDGWLFGFLPDLNQDDPLVAEYLIQHSLWWLVTTGADAVRLDTAVYLPRAFLARWRRALRQEVPHVTVIGEVLSVPPDPHLQAFFQGGRKSYDGVDTGLDSVFDFAVARAVREVFGRDAPVRHLREVLDCDRLYPAPHRLVTLLGNHDFPRFMTVARADNRWQRLMLAALFLVTTRGAVQWYYGDEIGMEGGHDPDNRRDFPGGFPSDNRSAFLSAERTPDENALWTALQQLFRLRQRFPWLASAPTRWHRADDGVIVYERPHKGLRLFIAINKSDRPIVLTVPLGATETLFGDAYLRTVGCQQHLTVPPWSGTIVTVRR</sequence>
<dbReference type="InterPro" id="IPR014756">
    <property type="entry name" value="Ig_E-set"/>
</dbReference>
<evidence type="ECO:0000259" key="3">
    <source>
        <dbReference type="SMART" id="SM00642"/>
    </source>
</evidence>
<organism evidence="4 5">
    <name type="scientific">Candidatus Fervidibacter japonicus</name>
    <dbReference type="NCBI Taxonomy" id="2035412"/>
    <lineage>
        <taxon>Bacteria</taxon>
        <taxon>Candidatus Fervidibacterota</taxon>
        <taxon>Candidatus Fervidibacter</taxon>
    </lineage>
</organism>
<dbReference type="GO" id="GO:0016798">
    <property type="term" value="F:hydrolase activity, acting on glycosyl bonds"/>
    <property type="evidence" value="ECO:0007669"/>
    <property type="project" value="UniProtKB-KW"/>
</dbReference>
<dbReference type="InterPro" id="IPR013783">
    <property type="entry name" value="Ig-like_fold"/>
</dbReference>
<dbReference type="InterPro" id="IPR006047">
    <property type="entry name" value="GH13_cat_dom"/>
</dbReference>
<dbReference type="Proteomes" id="UP000236173">
    <property type="component" value="Unassembled WGS sequence"/>
</dbReference>
<comment type="caution">
    <text evidence="4">The sequence shown here is derived from an EMBL/GenBank/DDBJ whole genome shotgun (WGS) entry which is preliminary data.</text>
</comment>
<evidence type="ECO:0000313" key="4">
    <source>
        <dbReference type="EMBL" id="GBC99036.1"/>
    </source>
</evidence>
<dbReference type="SUPFAM" id="SSF81296">
    <property type="entry name" value="E set domains"/>
    <property type="match status" value="1"/>
</dbReference>
<evidence type="ECO:0000313" key="5">
    <source>
        <dbReference type="Proteomes" id="UP000236173"/>
    </source>
</evidence>
<dbReference type="AlphaFoldDB" id="A0A2H5XCY4"/>
<keyword evidence="2" id="KW-0326">Glycosidase</keyword>
<dbReference type="PANTHER" id="PTHR10357:SF210">
    <property type="entry name" value="MALTODEXTRIN GLUCOSIDASE"/>
    <property type="match status" value="1"/>
</dbReference>